<keyword evidence="6" id="KW-0131">Cell cycle</keyword>
<keyword evidence="4" id="KW-0833">Ubl conjugation pathway</keyword>
<name>A0A4P9XZ08_9FUNG</name>
<reference evidence="9" key="1">
    <citation type="journal article" date="2018" name="Nat. Microbiol.">
        <title>Leveraging single-cell genomics to expand the fungal tree of life.</title>
        <authorList>
            <person name="Ahrendt S.R."/>
            <person name="Quandt C.A."/>
            <person name="Ciobanu D."/>
            <person name="Clum A."/>
            <person name="Salamov A."/>
            <person name="Andreopoulos B."/>
            <person name="Cheng J.F."/>
            <person name="Woyke T."/>
            <person name="Pelin A."/>
            <person name="Henrissat B."/>
            <person name="Reynolds N.K."/>
            <person name="Benny G.L."/>
            <person name="Smith M.E."/>
            <person name="James T.Y."/>
            <person name="Grigoriev I.V."/>
        </authorList>
    </citation>
    <scope>NUCLEOTIDE SEQUENCE [LARGE SCALE GENOMIC DNA]</scope>
    <source>
        <strain evidence="9">RSA 1356</strain>
    </source>
</reference>
<evidence type="ECO:0000256" key="4">
    <source>
        <dbReference type="ARBA" id="ARBA00022786"/>
    </source>
</evidence>
<feature type="non-terminal residue" evidence="8">
    <location>
        <position position="514"/>
    </location>
</feature>
<dbReference type="PANTHER" id="PTHR12558:SF9">
    <property type="entry name" value="CELL DIVISION CYCLE PROTEIN 16 HOMOLOG"/>
    <property type="match status" value="1"/>
</dbReference>
<dbReference type="GO" id="GO:0051301">
    <property type="term" value="P:cell division"/>
    <property type="evidence" value="ECO:0007669"/>
    <property type="project" value="UniProtKB-KW"/>
</dbReference>
<dbReference type="GO" id="GO:0005737">
    <property type="term" value="C:cytoplasm"/>
    <property type="evidence" value="ECO:0007669"/>
    <property type="project" value="TreeGrafter"/>
</dbReference>
<dbReference type="Pfam" id="PF13181">
    <property type="entry name" value="TPR_8"/>
    <property type="match status" value="1"/>
</dbReference>
<dbReference type="PROSITE" id="PS50293">
    <property type="entry name" value="TPR_REGION"/>
    <property type="match status" value="2"/>
</dbReference>
<dbReference type="Proteomes" id="UP000271241">
    <property type="component" value="Unassembled WGS sequence"/>
</dbReference>
<dbReference type="GO" id="GO:0045842">
    <property type="term" value="P:positive regulation of mitotic metaphase/anaphase transition"/>
    <property type="evidence" value="ECO:0007669"/>
    <property type="project" value="TreeGrafter"/>
</dbReference>
<dbReference type="InterPro" id="IPR019734">
    <property type="entry name" value="TPR_rpt"/>
</dbReference>
<evidence type="ECO:0000256" key="2">
    <source>
        <dbReference type="ARBA" id="ARBA00022737"/>
    </source>
</evidence>
<dbReference type="Pfam" id="PF13424">
    <property type="entry name" value="TPR_12"/>
    <property type="match status" value="1"/>
</dbReference>
<keyword evidence="5 7" id="KW-0802">TPR repeat</keyword>
<keyword evidence="2" id="KW-0677">Repeat</keyword>
<dbReference type="PROSITE" id="PS50005">
    <property type="entry name" value="TPR"/>
    <property type="match status" value="3"/>
</dbReference>
<feature type="repeat" description="TPR" evidence="7">
    <location>
        <begin position="436"/>
        <end position="469"/>
    </location>
</feature>
<evidence type="ECO:0000313" key="9">
    <source>
        <dbReference type="Proteomes" id="UP000271241"/>
    </source>
</evidence>
<evidence type="ECO:0000256" key="1">
    <source>
        <dbReference type="ARBA" id="ARBA00022618"/>
    </source>
</evidence>
<protein>
    <recommendedName>
        <fullName evidence="10">Anaphase-promoting complex subunit 6</fullName>
    </recommendedName>
</protein>
<keyword evidence="1" id="KW-0132">Cell division</keyword>
<organism evidence="8 9">
    <name type="scientific">Thamnocephalis sphaerospora</name>
    <dbReference type="NCBI Taxonomy" id="78915"/>
    <lineage>
        <taxon>Eukaryota</taxon>
        <taxon>Fungi</taxon>
        <taxon>Fungi incertae sedis</taxon>
        <taxon>Zoopagomycota</taxon>
        <taxon>Zoopagomycotina</taxon>
        <taxon>Zoopagomycetes</taxon>
        <taxon>Zoopagales</taxon>
        <taxon>Sigmoideomycetaceae</taxon>
        <taxon>Thamnocephalis</taxon>
    </lineage>
</organism>
<dbReference type="GO" id="GO:0016567">
    <property type="term" value="P:protein ubiquitination"/>
    <property type="evidence" value="ECO:0007669"/>
    <property type="project" value="TreeGrafter"/>
</dbReference>
<evidence type="ECO:0000313" key="8">
    <source>
        <dbReference type="EMBL" id="RKP10680.1"/>
    </source>
</evidence>
<dbReference type="Pfam" id="PF12895">
    <property type="entry name" value="ANAPC3"/>
    <property type="match status" value="1"/>
</dbReference>
<dbReference type="GO" id="GO:0031145">
    <property type="term" value="P:anaphase-promoting complex-dependent catabolic process"/>
    <property type="evidence" value="ECO:0007669"/>
    <property type="project" value="TreeGrafter"/>
</dbReference>
<evidence type="ECO:0000256" key="5">
    <source>
        <dbReference type="ARBA" id="ARBA00022803"/>
    </source>
</evidence>
<evidence type="ECO:0008006" key="10">
    <source>
        <dbReference type="Google" id="ProtNLM"/>
    </source>
</evidence>
<dbReference type="Pfam" id="PF13428">
    <property type="entry name" value="TPR_14"/>
    <property type="match status" value="1"/>
</dbReference>
<evidence type="ECO:0000256" key="6">
    <source>
        <dbReference type="ARBA" id="ARBA00023306"/>
    </source>
</evidence>
<dbReference type="OrthoDB" id="10006270at2759"/>
<gene>
    <name evidence="8" type="ORF">THASP1DRAFT_11660</name>
</gene>
<dbReference type="Gene3D" id="1.25.40.10">
    <property type="entry name" value="Tetratricopeptide repeat domain"/>
    <property type="match status" value="1"/>
</dbReference>
<dbReference type="PANTHER" id="PTHR12558">
    <property type="entry name" value="CELL DIVISION CYCLE 16,23,27"/>
    <property type="match status" value="1"/>
</dbReference>
<dbReference type="InterPro" id="IPR011990">
    <property type="entry name" value="TPR-like_helical_dom_sf"/>
</dbReference>
<accession>A0A4P9XZ08</accession>
<feature type="repeat" description="TPR" evidence="7">
    <location>
        <begin position="394"/>
        <end position="427"/>
    </location>
</feature>
<keyword evidence="9" id="KW-1185">Reference proteome</keyword>
<proteinExistence type="predicted"/>
<feature type="repeat" description="TPR" evidence="7">
    <location>
        <begin position="470"/>
        <end position="503"/>
    </location>
</feature>
<dbReference type="STRING" id="78915.A0A4P9XZ08"/>
<keyword evidence="3" id="KW-0498">Mitosis</keyword>
<dbReference type="SUPFAM" id="SSF48452">
    <property type="entry name" value="TPR-like"/>
    <property type="match status" value="2"/>
</dbReference>
<dbReference type="EMBL" id="KZ992441">
    <property type="protein sequence ID" value="RKP10680.1"/>
    <property type="molecule type" value="Genomic_DNA"/>
</dbReference>
<sequence>MINRIRCWRQDAMQQHLYESAAFWGDKAMSMSGDPNDVFWLAHIYFRTGQYSRVEQLLSREHLLDTSVVCRFLAAQCLIKLEKWSEALEILGEENPWANNKSAADGKRNAEEGIRLEASMCYLRGEVYLAQNNVERAKACYKEALETDVKCYDALHKLITHQMMTVKEEQEFLQSLDLNSQLREEDAQFVEALYALKRRKDGDCGNLGALQERLEHEYALRNNVDVEMSLADLAFAQCQYRKGLGITTKLLHVEPHHPNVLSTHIACLYELGEKQQLFLLAHEMVERFPDRACSWFGVGCYYFLVGDNARARRYFSKSSTIDGNYGPAWVAFGHTFAEEGGHDQAMAAYSSAARICQGSHLPQLFIGMQYLGQGNTSLAEDYFQLASELCPDDALVTHELGALNYKLGEYEKAIDHFKRALALLTERDCNDRLMEESAWRSMGHSYRRLGQFEQALECFHRFQARCPNQPEAYVALGYTTHAMGDTDGAIKYYHQALSFNPTDPMTVELLDLAM</sequence>
<evidence type="ECO:0000256" key="3">
    <source>
        <dbReference type="ARBA" id="ARBA00022776"/>
    </source>
</evidence>
<dbReference type="AlphaFoldDB" id="A0A4P9XZ08"/>
<dbReference type="SMART" id="SM00028">
    <property type="entry name" value="TPR"/>
    <property type="match status" value="8"/>
</dbReference>
<dbReference type="GO" id="GO:0005680">
    <property type="term" value="C:anaphase-promoting complex"/>
    <property type="evidence" value="ECO:0007669"/>
    <property type="project" value="UniProtKB-ARBA"/>
</dbReference>
<evidence type="ECO:0000256" key="7">
    <source>
        <dbReference type="PROSITE-ProRule" id="PRU00339"/>
    </source>
</evidence>